<feature type="compositionally biased region" description="Polar residues" evidence="1">
    <location>
        <begin position="79"/>
        <end position="105"/>
    </location>
</feature>
<proteinExistence type="predicted"/>
<keyword evidence="3" id="KW-1185">Reference proteome</keyword>
<dbReference type="EMBL" id="JADQDO010000017">
    <property type="protein sequence ID" value="MBF9235617.1"/>
    <property type="molecule type" value="Genomic_DNA"/>
</dbReference>
<gene>
    <name evidence="2" type="ORF">I2H38_19835</name>
</gene>
<sequence length="105" mass="11967">MARTASRESLVKQREEAQERHKREMDRIQRQLRQLEDEERLYLGRLCEKAGLMAVEIPEERLLEALTQLADRFRGVYSPSASRPVTEPATQANSQTSTEAAPNAA</sequence>
<evidence type="ECO:0000313" key="2">
    <source>
        <dbReference type="EMBL" id="MBF9235617.1"/>
    </source>
</evidence>
<organism evidence="2 3">
    <name type="scientific">Microvirga alba</name>
    <dbReference type="NCBI Taxonomy" id="2791025"/>
    <lineage>
        <taxon>Bacteria</taxon>
        <taxon>Pseudomonadati</taxon>
        <taxon>Pseudomonadota</taxon>
        <taxon>Alphaproteobacteria</taxon>
        <taxon>Hyphomicrobiales</taxon>
        <taxon>Methylobacteriaceae</taxon>
        <taxon>Microvirga</taxon>
    </lineage>
</organism>
<dbReference type="Proteomes" id="UP000599312">
    <property type="component" value="Unassembled WGS sequence"/>
</dbReference>
<reference evidence="2" key="1">
    <citation type="submission" date="2020-11" db="EMBL/GenBank/DDBJ databases">
        <authorList>
            <person name="Kim M.K."/>
        </authorList>
    </citation>
    <scope>NUCLEOTIDE SEQUENCE</scope>
    <source>
        <strain evidence="2">BT350</strain>
    </source>
</reference>
<protein>
    <submittedName>
        <fullName evidence="2">Uncharacterized protein</fullName>
    </submittedName>
</protein>
<feature type="region of interest" description="Disordered" evidence="1">
    <location>
        <begin position="1"/>
        <end position="25"/>
    </location>
</feature>
<evidence type="ECO:0000313" key="3">
    <source>
        <dbReference type="Proteomes" id="UP000599312"/>
    </source>
</evidence>
<feature type="region of interest" description="Disordered" evidence="1">
    <location>
        <begin position="77"/>
        <end position="105"/>
    </location>
</feature>
<name>A0A931BQI8_9HYPH</name>
<accession>A0A931BQI8</accession>
<dbReference type="Pfam" id="PF07820">
    <property type="entry name" value="TraC"/>
    <property type="match status" value="1"/>
</dbReference>
<dbReference type="AlphaFoldDB" id="A0A931BQI8"/>
<dbReference type="InterPro" id="IPR012930">
    <property type="entry name" value="TraC"/>
</dbReference>
<comment type="caution">
    <text evidence="2">The sequence shown here is derived from an EMBL/GenBank/DDBJ whole genome shotgun (WGS) entry which is preliminary data.</text>
</comment>
<evidence type="ECO:0000256" key="1">
    <source>
        <dbReference type="SAM" id="MobiDB-lite"/>
    </source>
</evidence>
<dbReference type="RefSeq" id="WP_196273613.1">
    <property type="nucleotide sequence ID" value="NZ_JADQDO010000017.1"/>
</dbReference>